<evidence type="ECO:0000313" key="2">
    <source>
        <dbReference type="Proteomes" id="UP000828048"/>
    </source>
</evidence>
<proteinExistence type="predicted"/>
<sequence length="70" mass="7265">MTFLAETPPIPIPEASQSTSKGLKKLGTRLTGPPQSCFNFLMSQKARAAAQSSGSSTSPNKATLDSGKPN</sequence>
<reference evidence="1 2" key="1">
    <citation type="journal article" date="2021" name="Hortic Res">
        <title>High-quality reference genome and annotation aids understanding of berry development for evergreen blueberry (Vaccinium darrowii).</title>
        <authorList>
            <person name="Yu J."/>
            <person name="Hulse-Kemp A.M."/>
            <person name="Babiker E."/>
            <person name="Staton M."/>
        </authorList>
    </citation>
    <scope>NUCLEOTIDE SEQUENCE [LARGE SCALE GENOMIC DNA]</scope>
    <source>
        <strain evidence="2">cv. NJ 8807/NJ 8810</strain>
        <tissue evidence="1">Young leaf</tissue>
    </source>
</reference>
<keyword evidence="2" id="KW-1185">Reference proteome</keyword>
<comment type="caution">
    <text evidence="1">The sequence shown here is derived from an EMBL/GenBank/DDBJ whole genome shotgun (WGS) entry which is preliminary data.</text>
</comment>
<protein>
    <submittedName>
        <fullName evidence="1">Uncharacterized protein</fullName>
    </submittedName>
</protein>
<dbReference type="Proteomes" id="UP000828048">
    <property type="component" value="Chromosome 5"/>
</dbReference>
<gene>
    <name evidence="1" type="ORF">Vadar_011981</name>
</gene>
<organism evidence="1 2">
    <name type="scientific">Vaccinium darrowii</name>
    <dbReference type="NCBI Taxonomy" id="229202"/>
    <lineage>
        <taxon>Eukaryota</taxon>
        <taxon>Viridiplantae</taxon>
        <taxon>Streptophyta</taxon>
        <taxon>Embryophyta</taxon>
        <taxon>Tracheophyta</taxon>
        <taxon>Spermatophyta</taxon>
        <taxon>Magnoliopsida</taxon>
        <taxon>eudicotyledons</taxon>
        <taxon>Gunneridae</taxon>
        <taxon>Pentapetalae</taxon>
        <taxon>asterids</taxon>
        <taxon>Ericales</taxon>
        <taxon>Ericaceae</taxon>
        <taxon>Vaccinioideae</taxon>
        <taxon>Vaccinieae</taxon>
        <taxon>Vaccinium</taxon>
    </lineage>
</organism>
<accession>A0ACB7XYE9</accession>
<evidence type="ECO:0000313" key="1">
    <source>
        <dbReference type="EMBL" id="KAH7846271.1"/>
    </source>
</evidence>
<name>A0ACB7XYE9_9ERIC</name>
<dbReference type="EMBL" id="CM037155">
    <property type="protein sequence ID" value="KAH7846271.1"/>
    <property type="molecule type" value="Genomic_DNA"/>
</dbReference>